<organism evidence="1 2">
    <name type="scientific">Helicobacter pylori UM114</name>
    <dbReference type="NCBI Taxonomy" id="1355531"/>
    <lineage>
        <taxon>Bacteria</taxon>
        <taxon>Pseudomonadati</taxon>
        <taxon>Campylobacterota</taxon>
        <taxon>Epsilonproteobacteria</taxon>
        <taxon>Campylobacterales</taxon>
        <taxon>Helicobacteraceae</taxon>
        <taxon>Helicobacter</taxon>
    </lineage>
</organism>
<protein>
    <submittedName>
        <fullName evidence="1">Uncharacterized protein</fullName>
    </submittedName>
</protein>
<evidence type="ECO:0000313" key="2">
    <source>
        <dbReference type="Proteomes" id="UP000015605"/>
    </source>
</evidence>
<dbReference type="AlphaFoldDB" id="T0EUX3"/>
<dbReference type="EMBL" id="AUSS01000010">
    <property type="protein sequence ID" value="EPZ93214.1"/>
    <property type="molecule type" value="Genomic_DNA"/>
</dbReference>
<evidence type="ECO:0000313" key="1">
    <source>
        <dbReference type="EMBL" id="EPZ93214.1"/>
    </source>
</evidence>
<proteinExistence type="predicted"/>
<sequence length="30" mass="3418">MPLKSKIKKKGLKTDFNSTQIALLKIRGFI</sequence>
<gene>
    <name evidence="1" type="ORF">N207_07000</name>
</gene>
<comment type="caution">
    <text evidence="1">The sequence shown here is derived from an EMBL/GenBank/DDBJ whole genome shotgun (WGS) entry which is preliminary data.</text>
</comment>
<name>T0EUX3_HELPX</name>
<dbReference type="Proteomes" id="UP000015605">
    <property type="component" value="Unassembled WGS sequence"/>
</dbReference>
<reference evidence="1 2" key="1">
    <citation type="journal article" date="2013" name="Genome Announc.">
        <title>Multiple genome sequences of Helicobacter pylori strains of diverse disease and antibiotic resistance backgrounds from Malaysia.</title>
        <authorList>
            <person name="Rehvathy V."/>
            <person name="Tan M.H."/>
            <person name="Gunaletchumy S.P."/>
            <person name="Teh X."/>
            <person name="Wang S."/>
            <person name="Baybayan P."/>
            <person name="Singh S."/>
            <person name="Ashby M."/>
            <person name="Kaakoush N.O."/>
            <person name="Mitchell H.M."/>
            <person name="Croft L.J."/>
            <person name="Goh K.L."/>
            <person name="Loke M.F."/>
            <person name="Vadivelu J."/>
        </authorList>
    </citation>
    <scope>NUCLEOTIDE SEQUENCE [LARGE SCALE GENOMIC DNA]</scope>
    <source>
        <strain evidence="1 2">UM114</strain>
    </source>
</reference>
<accession>T0EUX3</accession>